<dbReference type="SMART" id="SM00248">
    <property type="entry name" value="ANK"/>
    <property type="match status" value="1"/>
</dbReference>
<accession>A0ABQ8SNG6</accession>
<keyword evidence="6 8" id="KW-0040">ANK repeat</keyword>
<evidence type="ECO:0000256" key="1">
    <source>
        <dbReference type="ARBA" id="ARBA00011076"/>
    </source>
</evidence>
<dbReference type="Gene3D" id="3.40.710.10">
    <property type="entry name" value="DD-peptidase/beta-lactamase superfamily"/>
    <property type="match status" value="2"/>
</dbReference>
<keyword evidence="4" id="KW-0677">Repeat</keyword>
<protein>
    <recommendedName>
        <fullName evidence="3">glutaminase</fullName>
        <ecNumber evidence="3">3.5.1.2</ecNumber>
    </recommendedName>
</protein>
<evidence type="ECO:0000256" key="5">
    <source>
        <dbReference type="ARBA" id="ARBA00022801"/>
    </source>
</evidence>
<evidence type="ECO:0000313" key="11">
    <source>
        <dbReference type="Proteomes" id="UP001148838"/>
    </source>
</evidence>
<keyword evidence="11" id="KW-1185">Reference proteome</keyword>
<evidence type="ECO:0000256" key="4">
    <source>
        <dbReference type="ARBA" id="ARBA00022737"/>
    </source>
</evidence>
<dbReference type="Pfam" id="PF04960">
    <property type="entry name" value="Glutaminase"/>
    <property type="match status" value="2"/>
</dbReference>
<dbReference type="InterPro" id="IPR015868">
    <property type="entry name" value="Glutaminase"/>
</dbReference>
<reference evidence="10 11" key="1">
    <citation type="journal article" date="2022" name="Allergy">
        <title>Genome assembly and annotation of Periplaneta americana reveal a comprehensive cockroach allergen profile.</title>
        <authorList>
            <person name="Wang L."/>
            <person name="Xiong Q."/>
            <person name="Saelim N."/>
            <person name="Wang L."/>
            <person name="Nong W."/>
            <person name="Wan A.T."/>
            <person name="Shi M."/>
            <person name="Liu X."/>
            <person name="Cao Q."/>
            <person name="Hui J.H.L."/>
            <person name="Sookrung N."/>
            <person name="Leung T.F."/>
            <person name="Tungtrongchitr A."/>
            <person name="Tsui S.K.W."/>
        </authorList>
    </citation>
    <scope>NUCLEOTIDE SEQUENCE [LARGE SCALE GENOMIC DNA]</scope>
    <source>
        <strain evidence="10">PWHHKU_190912</strain>
    </source>
</reference>
<comment type="catalytic activity">
    <reaction evidence="7">
        <text>L-glutamine + H2O = L-glutamate + NH4(+)</text>
        <dbReference type="Rhea" id="RHEA:15889"/>
        <dbReference type="ChEBI" id="CHEBI:15377"/>
        <dbReference type="ChEBI" id="CHEBI:28938"/>
        <dbReference type="ChEBI" id="CHEBI:29985"/>
        <dbReference type="ChEBI" id="CHEBI:58359"/>
        <dbReference type="EC" id="3.5.1.2"/>
    </reaction>
</comment>
<dbReference type="SUPFAM" id="SSF56601">
    <property type="entry name" value="beta-lactamase/transpeptidase-like"/>
    <property type="match status" value="2"/>
</dbReference>
<evidence type="ECO:0000256" key="8">
    <source>
        <dbReference type="PROSITE-ProRule" id="PRU00023"/>
    </source>
</evidence>
<dbReference type="InterPro" id="IPR012337">
    <property type="entry name" value="RNaseH-like_sf"/>
</dbReference>
<evidence type="ECO:0000259" key="9">
    <source>
        <dbReference type="Pfam" id="PF17959"/>
    </source>
</evidence>
<evidence type="ECO:0000256" key="6">
    <source>
        <dbReference type="ARBA" id="ARBA00023043"/>
    </source>
</evidence>
<dbReference type="InterPro" id="IPR012338">
    <property type="entry name" value="Beta-lactam/transpept-like"/>
</dbReference>
<feature type="domain" description="Glutaminase EF-hand" evidence="9">
    <location>
        <begin position="33"/>
        <end position="123"/>
    </location>
</feature>
<gene>
    <name evidence="10" type="ORF">ANN_18333</name>
</gene>
<evidence type="ECO:0000256" key="3">
    <source>
        <dbReference type="ARBA" id="ARBA00012918"/>
    </source>
</evidence>
<dbReference type="PANTHER" id="PTHR12544">
    <property type="entry name" value="GLUTAMINASE"/>
    <property type="match status" value="1"/>
</dbReference>
<feature type="repeat" description="ANK" evidence="8">
    <location>
        <begin position="781"/>
        <end position="804"/>
    </location>
</feature>
<dbReference type="Gene3D" id="1.25.40.20">
    <property type="entry name" value="Ankyrin repeat-containing domain"/>
    <property type="match status" value="1"/>
</dbReference>
<comment type="caution">
    <text evidence="10">The sequence shown here is derived from an EMBL/GenBank/DDBJ whole genome shotgun (WGS) entry which is preliminary data.</text>
</comment>
<evidence type="ECO:0000313" key="10">
    <source>
        <dbReference type="EMBL" id="KAJ4435717.1"/>
    </source>
</evidence>
<dbReference type="PROSITE" id="PS50088">
    <property type="entry name" value="ANK_REPEAT"/>
    <property type="match status" value="1"/>
</dbReference>
<comment type="subunit">
    <text evidence="2">Homotetramer.</text>
</comment>
<feature type="non-terminal residue" evidence="10">
    <location>
        <position position="1"/>
    </location>
</feature>
<comment type="similarity">
    <text evidence="1">Belongs to the glutaminase family.</text>
</comment>
<dbReference type="Pfam" id="PF12796">
    <property type="entry name" value="Ank_2"/>
    <property type="match status" value="1"/>
</dbReference>
<dbReference type="SUPFAM" id="SSF53098">
    <property type="entry name" value="Ribonuclease H-like"/>
    <property type="match status" value="1"/>
</dbReference>
<dbReference type="InterPro" id="IPR002110">
    <property type="entry name" value="Ankyrin_rpt"/>
</dbReference>
<keyword evidence="5" id="KW-0378">Hydrolase</keyword>
<dbReference type="Gene3D" id="1.10.238.210">
    <property type="match status" value="1"/>
</dbReference>
<dbReference type="EC" id="3.5.1.2" evidence="3"/>
<dbReference type="Pfam" id="PF17959">
    <property type="entry name" value="EF-hand_14"/>
    <property type="match status" value="1"/>
</dbReference>
<evidence type="ECO:0000256" key="7">
    <source>
        <dbReference type="ARBA" id="ARBA00049534"/>
    </source>
</evidence>
<dbReference type="InterPro" id="IPR041541">
    <property type="entry name" value="Glutaminase_EF-hand"/>
</dbReference>
<dbReference type="InterPro" id="IPR036770">
    <property type="entry name" value="Ankyrin_rpt-contain_sf"/>
</dbReference>
<dbReference type="SUPFAM" id="SSF48403">
    <property type="entry name" value="Ankyrin repeat"/>
    <property type="match status" value="1"/>
</dbReference>
<dbReference type="PANTHER" id="PTHR12544:SF29">
    <property type="entry name" value="GLUTAMINASE"/>
    <property type="match status" value="1"/>
</dbReference>
<dbReference type="EMBL" id="JAJSOF020000023">
    <property type="protein sequence ID" value="KAJ4435717.1"/>
    <property type="molecule type" value="Genomic_DNA"/>
</dbReference>
<organism evidence="10 11">
    <name type="scientific">Periplaneta americana</name>
    <name type="common">American cockroach</name>
    <name type="synonym">Blatta americana</name>
    <dbReference type="NCBI Taxonomy" id="6978"/>
    <lineage>
        <taxon>Eukaryota</taxon>
        <taxon>Metazoa</taxon>
        <taxon>Ecdysozoa</taxon>
        <taxon>Arthropoda</taxon>
        <taxon>Hexapoda</taxon>
        <taxon>Insecta</taxon>
        <taxon>Pterygota</taxon>
        <taxon>Neoptera</taxon>
        <taxon>Polyneoptera</taxon>
        <taxon>Dictyoptera</taxon>
        <taxon>Blattodea</taxon>
        <taxon>Blattoidea</taxon>
        <taxon>Blattidae</taxon>
        <taxon>Blattinae</taxon>
        <taxon>Periplaneta</taxon>
    </lineage>
</organism>
<dbReference type="Proteomes" id="UP001148838">
    <property type="component" value="Unassembled WGS sequence"/>
</dbReference>
<sequence>FRSRSLCYMEPRRASHFFFSTRDQESSQQPSSTEDVLFDMFRNEETDLLPIGMFLAALRSTGLRKTDPRLAEMMENLRDVHRKSGHEGGSPETQKLDRETFKSVVSANVVLISRAFRHQFVIPDFQGFAKHIEDFYWKCKSNTEGKNFSIHRGKDEVIPTSYLMQVAAYIPQLARMNPDYWGISVCTIDGQRFSIGDVNIPFTLQSCSKPLTYAIALDQLGSDVVHQYVGQEPSGRNFNELVLDYNTNQKQSFRGHEESSESINKGNYVEFLLASAEFDSPLKEHLLTSTVFRGTSANIQNDLINLVADVLRDEIYNEIQNTDFVAIMLNETSDVSNKSQLSTVFRYFSVSQKKVVERFLGFRDVSADRTAAALFDHVNEVMEQYNCADKLVAQTYDGAAVMSSHLNGLQSKVLEKYPKALFTHCYAHVMNLVLQQSLECNKNLKSKNVDILYASSKITEFQQQLQKERENFEAVWSSIHDTVEDEEVIEVKQRRLNTESQRDYFKDLISKSLTMLASKKPHNPMINAGAILICTLLKTLVLPEMTLAEKFDFTMNYFKRLAGGEHLGFNNSVFLSERESADRNYALGFFMREYKCYPDKTNLRECMDFYFQCCSMEATCDTMSVIAATLANGGICPITEEKVLKPEAIRDVLSLMHSCGMYDYSGQFAFKVGLPAKSGVCGGIVLVIPNVMGIFAWSPPLDPLGNSCRGLQFCEELVRVFNFHRYDNLKHASNKKDPRRHKYETKGLSIVNLLFSAASGDVTAMRRHKLSGMDMTLCDYDGRTALHLAAAEGHLECVSFLLEHCNVPHNPKDRWGNMPISEARTFGHQKVVEYLDNWDATHQEKVVETEEPLIRKPPTEERVPLPQ</sequence>
<dbReference type="PROSITE" id="PS50297">
    <property type="entry name" value="ANK_REP_REGION"/>
    <property type="match status" value="1"/>
</dbReference>
<name>A0ABQ8SNG6_PERAM</name>
<evidence type="ECO:0000256" key="2">
    <source>
        <dbReference type="ARBA" id="ARBA00011881"/>
    </source>
</evidence>
<proteinExistence type="inferred from homology"/>